<dbReference type="OrthoDB" id="9087547at2"/>
<accession>A0A4R5L685</accession>
<evidence type="ECO:0000313" key="2">
    <source>
        <dbReference type="EMBL" id="TDG04141.1"/>
    </source>
</evidence>
<feature type="transmembrane region" description="Helical" evidence="1">
    <location>
        <begin position="45"/>
        <end position="62"/>
    </location>
</feature>
<keyword evidence="1" id="KW-1133">Transmembrane helix</keyword>
<keyword evidence="1" id="KW-0812">Transmembrane</keyword>
<protein>
    <submittedName>
        <fullName evidence="2">Uncharacterized protein</fullName>
    </submittedName>
</protein>
<sequence length="246" mass="26877">MIPRLSSQALSPSEYIARHLQDFASSTPASAIVDQHPQWFVWNEGVFAVAGILFVVLACIGARRDKWALFTLTPGVSFGRRLYVWWSCAWRQWLASALLFVVAFSVLRLSLGMIATPLMAFAANRVPHDIAQSSPAVSLAIAGMPFIVPMLAYLLLSLPLVGYMVRRGLAAHAMPAPRRFGFWRATLLGLITYAWTLPASLAIANVGVSSAHPVANALRAILLVAWGMYIVLPRQARSVARLAAPR</sequence>
<reference evidence="2 3" key="1">
    <citation type="submission" date="2019-03" db="EMBL/GenBank/DDBJ databases">
        <title>Paraburkholderia sp. isolated from native Mimosa gymnas in Guartela State Park, Brazil.</title>
        <authorList>
            <person name="Paulitsch F."/>
            <person name="Hungria M."/>
            <person name="Delamuta J.R.M."/>
            <person name="Ribeiro R.A."/>
            <person name="Dall'Agnol R."/>
            <person name="Silva J.S.B."/>
        </authorList>
    </citation>
    <scope>NUCLEOTIDE SEQUENCE [LARGE SCALE GENOMIC DNA]</scope>
    <source>
        <strain evidence="2 3">CNPSo 3008</strain>
    </source>
</reference>
<feature type="transmembrane region" description="Helical" evidence="1">
    <location>
        <begin position="136"/>
        <end position="161"/>
    </location>
</feature>
<feature type="transmembrane region" description="Helical" evidence="1">
    <location>
        <begin position="93"/>
        <end position="116"/>
    </location>
</feature>
<organism evidence="2 3">
    <name type="scientific">Paraburkholderia guartelaensis</name>
    <dbReference type="NCBI Taxonomy" id="2546446"/>
    <lineage>
        <taxon>Bacteria</taxon>
        <taxon>Pseudomonadati</taxon>
        <taxon>Pseudomonadota</taxon>
        <taxon>Betaproteobacteria</taxon>
        <taxon>Burkholderiales</taxon>
        <taxon>Burkholderiaceae</taxon>
        <taxon>Paraburkholderia</taxon>
    </lineage>
</organism>
<proteinExistence type="predicted"/>
<comment type="caution">
    <text evidence="2">The sequence shown here is derived from an EMBL/GenBank/DDBJ whole genome shotgun (WGS) entry which is preliminary data.</text>
</comment>
<evidence type="ECO:0000256" key="1">
    <source>
        <dbReference type="SAM" id="Phobius"/>
    </source>
</evidence>
<dbReference type="Proteomes" id="UP000295606">
    <property type="component" value="Unassembled WGS sequence"/>
</dbReference>
<evidence type="ECO:0000313" key="3">
    <source>
        <dbReference type="Proteomes" id="UP000295606"/>
    </source>
</evidence>
<feature type="transmembrane region" description="Helical" evidence="1">
    <location>
        <begin position="214"/>
        <end position="232"/>
    </location>
</feature>
<dbReference type="EMBL" id="SMOD01000031">
    <property type="protein sequence ID" value="TDG04141.1"/>
    <property type="molecule type" value="Genomic_DNA"/>
</dbReference>
<dbReference type="AlphaFoldDB" id="A0A4R5L685"/>
<feature type="transmembrane region" description="Helical" evidence="1">
    <location>
        <begin position="182"/>
        <end position="208"/>
    </location>
</feature>
<gene>
    <name evidence="2" type="ORF">E1N52_31090</name>
</gene>
<name>A0A4R5L685_9BURK</name>
<dbReference type="RefSeq" id="WP_133187086.1">
    <property type="nucleotide sequence ID" value="NZ_SMOD01000031.1"/>
</dbReference>
<keyword evidence="1" id="KW-0472">Membrane</keyword>